<dbReference type="PROSITE" id="PS00060">
    <property type="entry name" value="ADH_IRON_2"/>
    <property type="match status" value="1"/>
</dbReference>
<feature type="domain" description="Alcohol dehydrogenase iron-type/glycerol dehydrogenase GldA" evidence="4">
    <location>
        <begin position="30"/>
        <end position="198"/>
    </location>
</feature>
<comment type="caution">
    <text evidence="6">The sequence shown here is derived from an EMBL/GenBank/DDBJ whole genome shotgun (WGS) entry which is preliminary data.</text>
</comment>
<evidence type="ECO:0000259" key="5">
    <source>
        <dbReference type="Pfam" id="PF25137"/>
    </source>
</evidence>
<name>A0ABU6PPN0_9BACL</name>
<dbReference type="PANTHER" id="PTHR11496">
    <property type="entry name" value="ALCOHOL DEHYDROGENASE"/>
    <property type="match status" value="1"/>
</dbReference>
<reference evidence="6 7" key="1">
    <citation type="submission" date="2023-03" db="EMBL/GenBank/DDBJ databases">
        <title>Bacillus Genome Sequencing.</title>
        <authorList>
            <person name="Dunlap C."/>
        </authorList>
    </citation>
    <scope>NUCLEOTIDE SEQUENCE [LARGE SCALE GENOMIC DNA]</scope>
    <source>
        <strain evidence="6 7">NRS-52</strain>
    </source>
</reference>
<dbReference type="InterPro" id="IPR039697">
    <property type="entry name" value="Alcohol_dehydrogenase_Fe"/>
</dbReference>
<dbReference type="Pfam" id="PF25137">
    <property type="entry name" value="ADH_Fe_C"/>
    <property type="match status" value="1"/>
</dbReference>
<dbReference type="InterPro" id="IPR056798">
    <property type="entry name" value="ADH_Fe_C"/>
</dbReference>
<dbReference type="PANTHER" id="PTHR11496:SF102">
    <property type="entry name" value="ALCOHOL DEHYDROGENASE 4"/>
    <property type="match status" value="1"/>
</dbReference>
<keyword evidence="7" id="KW-1185">Reference proteome</keyword>
<dbReference type="CDD" id="cd08189">
    <property type="entry name" value="Fe-ADH-like"/>
    <property type="match status" value="1"/>
</dbReference>
<dbReference type="InterPro" id="IPR018211">
    <property type="entry name" value="ADH_Fe_CS"/>
</dbReference>
<evidence type="ECO:0000256" key="2">
    <source>
        <dbReference type="ARBA" id="ARBA00023002"/>
    </source>
</evidence>
<comment type="similarity">
    <text evidence="1">Belongs to the iron-containing alcohol dehydrogenase family.</text>
</comment>
<evidence type="ECO:0000313" key="7">
    <source>
        <dbReference type="Proteomes" id="UP001343257"/>
    </source>
</evidence>
<keyword evidence="2" id="KW-0560">Oxidoreductase</keyword>
<evidence type="ECO:0000259" key="4">
    <source>
        <dbReference type="Pfam" id="PF00465"/>
    </source>
</evidence>
<organism evidence="6 7">
    <name type="scientific">Paenibacillus chibensis</name>
    <dbReference type="NCBI Taxonomy" id="59846"/>
    <lineage>
        <taxon>Bacteria</taxon>
        <taxon>Bacillati</taxon>
        <taxon>Bacillota</taxon>
        <taxon>Bacilli</taxon>
        <taxon>Bacillales</taxon>
        <taxon>Paenibacillaceae</taxon>
        <taxon>Paenibacillus</taxon>
    </lineage>
</organism>
<gene>
    <name evidence="6" type="ORF">P9847_05880</name>
</gene>
<dbReference type="EMBL" id="JARTLD010000013">
    <property type="protein sequence ID" value="MED5016832.1"/>
    <property type="molecule type" value="Genomic_DNA"/>
</dbReference>
<dbReference type="Gene3D" id="3.40.50.1970">
    <property type="match status" value="1"/>
</dbReference>
<dbReference type="Gene3D" id="1.20.1090.10">
    <property type="entry name" value="Dehydroquinate synthase-like - alpha domain"/>
    <property type="match status" value="1"/>
</dbReference>
<evidence type="ECO:0000313" key="6">
    <source>
        <dbReference type="EMBL" id="MED5016832.1"/>
    </source>
</evidence>
<evidence type="ECO:0000256" key="3">
    <source>
        <dbReference type="ARBA" id="ARBA00023027"/>
    </source>
</evidence>
<evidence type="ECO:0000256" key="1">
    <source>
        <dbReference type="ARBA" id="ARBA00007358"/>
    </source>
</evidence>
<dbReference type="Proteomes" id="UP001343257">
    <property type="component" value="Unassembled WGS sequence"/>
</dbReference>
<proteinExistence type="inferred from homology"/>
<dbReference type="Pfam" id="PF00465">
    <property type="entry name" value="Fe-ADH"/>
    <property type="match status" value="1"/>
</dbReference>
<keyword evidence="3" id="KW-0520">NAD</keyword>
<accession>A0ABU6PPN0</accession>
<feature type="domain" description="Fe-containing alcohol dehydrogenase-like C-terminal" evidence="5">
    <location>
        <begin position="209"/>
        <end position="401"/>
    </location>
</feature>
<protein>
    <submittedName>
        <fullName evidence="6">Iron-containing alcohol dehydrogenase</fullName>
    </submittedName>
</protein>
<dbReference type="SUPFAM" id="SSF56796">
    <property type="entry name" value="Dehydroquinate synthase-like"/>
    <property type="match status" value="1"/>
</dbReference>
<dbReference type="RefSeq" id="WP_328276176.1">
    <property type="nucleotide sequence ID" value="NZ_JARTLD010000013.1"/>
</dbReference>
<dbReference type="PROSITE" id="PS00913">
    <property type="entry name" value="ADH_IRON_1"/>
    <property type="match status" value="1"/>
</dbReference>
<sequence>MNLWPLQKAWYRSFQSARRIYIKTLHFPTPEILSGESSIGRLPQLLKKHQVHHVLIVTDQGISRLGLLDDLLCALKEQGIDYSVYDQVLPNPTVENIEEALQLYGQQRCEGVIGFGGGSPMDCAKMVAARAANPSQSIKHMRGELRIKNKPAPIFAVPTTAGTGSEVTIAAVVKDTATHEKYAITDLKLMPFGAVLDPTLSSGLPAHITAATGMDALTHAVEAYIGRNGSEFTNEKARRAVRLIFEHLPTAYCNGTNMQARTNMLQAANDAGAAFTRAYVGYVHAIAHQLGGVYDVPHGLANAILLPYVLEYYGNAAVPKLAELAIAGGIGTAKESEAALAAQFIEHVRHLNKNMNIPSKVKELREQDIPLIAQRAMQEGNPVYPVPKIMSIHECKNLLKKLLQ</sequence>
<dbReference type="InterPro" id="IPR001670">
    <property type="entry name" value="ADH_Fe/GldA"/>
</dbReference>